<evidence type="ECO:0000256" key="1">
    <source>
        <dbReference type="ARBA" id="ARBA00004236"/>
    </source>
</evidence>
<evidence type="ECO:0000256" key="11">
    <source>
        <dbReference type="ARBA" id="ARBA00043078"/>
    </source>
</evidence>
<dbReference type="GO" id="GO:0016787">
    <property type="term" value="F:hydrolase activity"/>
    <property type="evidence" value="ECO:0007669"/>
    <property type="project" value="UniProtKB-KW"/>
</dbReference>
<name>A0A7C4MKN3_9BACT</name>
<dbReference type="SUPFAM" id="SSF51445">
    <property type="entry name" value="(Trans)glycosidases"/>
    <property type="match status" value="1"/>
</dbReference>
<protein>
    <recommendedName>
        <fullName evidence="11">Endo-1,3-beta-glucanase btgC</fullName>
    </recommendedName>
    <alternativeName>
        <fullName evidence="10">Laminarinase btgC</fullName>
    </alternativeName>
</protein>
<evidence type="ECO:0000256" key="12">
    <source>
        <dbReference type="SAM" id="SignalP"/>
    </source>
</evidence>
<organism evidence="13">
    <name type="scientific">Desulfatirhabdium butyrativorans</name>
    <dbReference type="NCBI Taxonomy" id="340467"/>
    <lineage>
        <taxon>Bacteria</taxon>
        <taxon>Pseudomonadati</taxon>
        <taxon>Thermodesulfobacteriota</taxon>
        <taxon>Desulfobacteria</taxon>
        <taxon>Desulfobacterales</taxon>
        <taxon>Desulfatirhabdiaceae</taxon>
        <taxon>Desulfatirhabdium</taxon>
    </lineage>
</organism>
<dbReference type="InterPro" id="IPR017853">
    <property type="entry name" value="GH"/>
</dbReference>
<dbReference type="PANTHER" id="PTHR16631">
    <property type="entry name" value="GLUCAN 1,3-BETA-GLUCOSIDASE"/>
    <property type="match status" value="1"/>
</dbReference>
<dbReference type="EMBL" id="DSUH01000049">
    <property type="protein sequence ID" value="HGU31662.1"/>
    <property type="molecule type" value="Genomic_DNA"/>
</dbReference>
<comment type="caution">
    <text evidence="13">The sequence shown here is derived from an EMBL/GenBank/DDBJ whole genome shotgun (WGS) entry which is preliminary data.</text>
</comment>
<dbReference type="GO" id="GO:0071555">
    <property type="term" value="P:cell wall organization"/>
    <property type="evidence" value="ECO:0007669"/>
    <property type="project" value="UniProtKB-KW"/>
</dbReference>
<keyword evidence="5" id="KW-0325">Glycoprotein</keyword>
<dbReference type="Gene3D" id="3.20.20.80">
    <property type="entry name" value="Glycosidases"/>
    <property type="match status" value="1"/>
</dbReference>
<evidence type="ECO:0000256" key="9">
    <source>
        <dbReference type="ARBA" id="ARBA00037649"/>
    </source>
</evidence>
<keyword evidence="2" id="KW-1003">Cell membrane</keyword>
<sequence length="318" mass="35735">MKCNRSILRIAATLLLLAWMPAIGLAQPQRQKPSLQAARFIAYTPRSFSVVRGKVTPATAEGIRSDLLLMKPWFDGVLTYSTTNGMELVPRIARELGYREVLLGIWDPASRKELQKAFVEIARTEGIVSGVIVGNEGLYAKRYPPQAVLDAQAEIRRRFPGLPVSTSEPFFLMVQEEHRAFFASQAFLAPNIHPVFEHWFQPEHSKEAAEMVVSVVRKLQALYPGKTVLIHETGMPSGPDRLGYSPEGQLSFWKQLQDMLHGLSDIRPVFFEAFDAPWKPGVMAETFPGDHSPESFWGFWDARGVAKPVLHILSPDKR</sequence>
<evidence type="ECO:0000256" key="2">
    <source>
        <dbReference type="ARBA" id="ARBA00022475"/>
    </source>
</evidence>
<keyword evidence="7" id="KW-0961">Cell wall biogenesis/degradation</keyword>
<accession>A0A7C4MKN3</accession>
<evidence type="ECO:0000256" key="4">
    <source>
        <dbReference type="ARBA" id="ARBA00023136"/>
    </source>
</evidence>
<keyword evidence="8" id="KW-0624">Polysaccharide degradation</keyword>
<keyword evidence="3" id="KW-0378">Hydrolase</keyword>
<feature type="chain" id="PRO_5028248578" description="Endo-1,3-beta-glucanase btgC" evidence="12">
    <location>
        <begin position="27"/>
        <end position="318"/>
    </location>
</feature>
<evidence type="ECO:0000256" key="6">
    <source>
        <dbReference type="ARBA" id="ARBA00023277"/>
    </source>
</evidence>
<evidence type="ECO:0000256" key="5">
    <source>
        <dbReference type="ARBA" id="ARBA00023180"/>
    </source>
</evidence>
<evidence type="ECO:0000256" key="7">
    <source>
        <dbReference type="ARBA" id="ARBA00023316"/>
    </source>
</evidence>
<gene>
    <name evidence="13" type="ORF">ENS29_02265</name>
</gene>
<dbReference type="GO" id="GO:0005886">
    <property type="term" value="C:plasma membrane"/>
    <property type="evidence" value="ECO:0007669"/>
    <property type="project" value="UniProtKB-SubCell"/>
</dbReference>
<keyword evidence="4" id="KW-0472">Membrane</keyword>
<dbReference type="PANTHER" id="PTHR16631:SF17">
    <property type="entry name" value="GLUCAN ENDO-1,3-BETA-GLUCOSIDASE BTGC"/>
    <property type="match status" value="1"/>
</dbReference>
<dbReference type="AlphaFoldDB" id="A0A7C4MKN3"/>
<evidence type="ECO:0000256" key="3">
    <source>
        <dbReference type="ARBA" id="ARBA00022801"/>
    </source>
</evidence>
<evidence type="ECO:0000256" key="8">
    <source>
        <dbReference type="ARBA" id="ARBA00023326"/>
    </source>
</evidence>
<dbReference type="InterPro" id="IPR050732">
    <property type="entry name" value="Beta-glucan_modifiers"/>
</dbReference>
<evidence type="ECO:0000313" key="13">
    <source>
        <dbReference type="EMBL" id="HGU31662.1"/>
    </source>
</evidence>
<dbReference type="GO" id="GO:0000272">
    <property type="term" value="P:polysaccharide catabolic process"/>
    <property type="evidence" value="ECO:0007669"/>
    <property type="project" value="UniProtKB-KW"/>
</dbReference>
<comment type="function">
    <text evidence="9">Glucanases play a role in cell expansion during growth, in cell-cell fusion during mating, and in spore release during sporulation. This enzyme may be involved in beta-glucan degradation. Active on laminarin and lichenan.</text>
</comment>
<comment type="subcellular location">
    <subcellularLocation>
        <location evidence="1">Cell membrane</location>
    </subcellularLocation>
</comment>
<keyword evidence="12" id="KW-0732">Signal</keyword>
<proteinExistence type="predicted"/>
<evidence type="ECO:0000256" key="10">
    <source>
        <dbReference type="ARBA" id="ARBA00042373"/>
    </source>
</evidence>
<keyword evidence="6" id="KW-0119">Carbohydrate metabolism</keyword>
<reference evidence="13" key="1">
    <citation type="journal article" date="2020" name="mSystems">
        <title>Genome- and Community-Level Interaction Insights into Carbon Utilization and Element Cycling Functions of Hydrothermarchaeota in Hydrothermal Sediment.</title>
        <authorList>
            <person name="Zhou Z."/>
            <person name="Liu Y."/>
            <person name="Xu W."/>
            <person name="Pan J."/>
            <person name="Luo Z.H."/>
            <person name="Li M."/>
        </authorList>
    </citation>
    <scope>NUCLEOTIDE SEQUENCE [LARGE SCALE GENOMIC DNA]</scope>
    <source>
        <strain evidence="13">SpSt-477</strain>
    </source>
</reference>
<feature type="signal peptide" evidence="12">
    <location>
        <begin position="1"/>
        <end position="26"/>
    </location>
</feature>